<proteinExistence type="predicted"/>
<evidence type="ECO:0000313" key="1">
    <source>
        <dbReference type="EMBL" id="CAK98500.1"/>
    </source>
</evidence>
<keyword evidence="3" id="KW-1185">Reference proteome</keyword>
<dbReference type="EMBL" id="CP096246">
    <property type="protein sequence ID" value="WFG96665.1"/>
    <property type="molecule type" value="Genomic_DNA"/>
</dbReference>
<dbReference type="Proteomes" id="UP001214629">
    <property type="component" value="Chromosome"/>
</dbReference>
<accession>Q14PS9</accession>
<gene>
    <name evidence="2" type="ORF">M0C40_01205</name>
    <name evidence="1" type="ORF">SPICI03_035</name>
</gene>
<dbReference type="AlphaFoldDB" id="Q14PS9"/>
<name>Q14PS9_SPICI</name>
<reference evidence="2 3" key="2">
    <citation type="submission" date="2022-04" db="EMBL/GenBank/DDBJ databases">
        <title>Whole genome of Spiroplasma citri.</title>
        <authorList>
            <person name="Khanchezar A."/>
            <person name="Izadpanah K."/>
            <person name="Taghavi M."/>
            <person name="Ghorbani A."/>
            <person name="Beven L."/>
        </authorList>
    </citation>
    <scope>NUCLEOTIDE SEQUENCE [LARGE SCALE GENOMIC DNA]</scope>
    <source>
        <strain evidence="2 3">D4</strain>
    </source>
</reference>
<dbReference type="EMBL" id="AM285304">
    <property type="protein sequence ID" value="CAK98500.1"/>
    <property type="molecule type" value="Genomic_DNA"/>
</dbReference>
<dbReference type="GeneID" id="79946363"/>
<dbReference type="RefSeq" id="WP_237238005.1">
    <property type="nucleotide sequence ID" value="NZ_CP013197.1"/>
</dbReference>
<reference evidence="1" key="1">
    <citation type="journal article" date="2010" name="Appl. Environ. Microbiol.">
        <title>Partial chromosome sequence of Spiroplasma citri reveals extensive viral invasion and important gene decay.</title>
        <authorList>
            <person name="Carle P."/>
            <person name="Saillard C."/>
            <person name="Carrere N."/>
            <person name="Carrere S."/>
            <person name="Duret S."/>
            <person name="Eveillard S."/>
            <person name="Gaurivaud P."/>
            <person name="Gourgues G."/>
            <person name="Gouzy J."/>
            <person name="Salar P."/>
            <person name="Verdin E."/>
            <person name="Breton M."/>
            <person name="Blanchard A."/>
            <person name="Laigret F."/>
            <person name="Bove J.M."/>
            <person name="Renaudin J."/>
            <person name="Foissac X."/>
        </authorList>
    </citation>
    <scope>NUCLEOTIDE SEQUENCE</scope>
    <source>
        <strain evidence="1">GII3-3X</strain>
    </source>
</reference>
<dbReference type="STRING" id="2133.SCITRI_00242"/>
<evidence type="ECO:0000313" key="2">
    <source>
        <dbReference type="EMBL" id="WFG96665.1"/>
    </source>
</evidence>
<organism evidence="1">
    <name type="scientific">Spiroplasma citri</name>
    <dbReference type="NCBI Taxonomy" id="2133"/>
    <lineage>
        <taxon>Bacteria</taxon>
        <taxon>Bacillati</taxon>
        <taxon>Mycoplasmatota</taxon>
        <taxon>Mollicutes</taxon>
        <taxon>Entomoplasmatales</taxon>
        <taxon>Spiroplasmataceae</taxon>
        <taxon>Spiroplasma</taxon>
    </lineage>
</organism>
<evidence type="ECO:0000313" key="3">
    <source>
        <dbReference type="Proteomes" id="UP001214629"/>
    </source>
</evidence>
<protein>
    <submittedName>
        <fullName evidence="1">Uncharacterized protein</fullName>
    </submittedName>
</protein>
<sequence>MLLKSTTKLIGPVNDSLAGFNYEKILTNAIQLLDNQELVLRLQNVVILILKPFEIEESEFLTKKTLISKQLLTINKHREQYLKQYNKLFI</sequence>
<dbReference type="KEGG" id="sck:SCITRI_00242"/>